<keyword evidence="4 8" id="KW-1133">Transmembrane helix</keyword>
<evidence type="ECO:0000313" key="12">
    <source>
        <dbReference type="Proteomes" id="UP000257200"/>
    </source>
</evidence>
<evidence type="ECO:0008006" key="13">
    <source>
        <dbReference type="Google" id="ProtNLM"/>
    </source>
</evidence>
<dbReference type="PANTHER" id="PTHR46730:SF2">
    <property type="entry name" value="POLYCYSTIN-1 ISOFORM X1"/>
    <property type="match status" value="1"/>
</dbReference>
<evidence type="ECO:0000256" key="7">
    <source>
        <dbReference type="SAM" id="MobiDB-lite"/>
    </source>
</evidence>
<dbReference type="Pfam" id="PF01477">
    <property type="entry name" value="PLAT"/>
    <property type="match status" value="1"/>
</dbReference>
<evidence type="ECO:0000256" key="6">
    <source>
        <dbReference type="PROSITE-ProRule" id="PRU00152"/>
    </source>
</evidence>
<dbReference type="FunFam" id="2.60.60.20:FF:000012">
    <property type="entry name" value="polycystin-1 isoform X2"/>
    <property type="match status" value="1"/>
</dbReference>
<dbReference type="Proteomes" id="UP000257200">
    <property type="component" value="Unplaced"/>
</dbReference>
<comment type="subcellular location">
    <subcellularLocation>
        <location evidence="1">Membrane</location>
    </subcellularLocation>
</comment>
<comment type="caution">
    <text evidence="6">Lacks conserved residue(s) required for the propagation of feature annotation.</text>
</comment>
<evidence type="ECO:0000256" key="4">
    <source>
        <dbReference type="ARBA" id="ARBA00022989"/>
    </source>
</evidence>
<keyword evidence="5 8" id="KW-0472">Membrane</keyword>
<dbReference type="InParanoid" id="A0A3Q1F0G1"/>
<feature type="domain" description="REJ" evidence="10">
    <location>
        <begin position="124"/>
        <end position="368"/>
    </location>
</feature>
<evidence type="ECO:0000259" key="10">
    <source>
        <dbReference type="PROSITE" id="PS51111"/>
    </source>
</evidence>
<evidence type="ECO:0000256" key="2">
    <source>
        <dbReference type="ARBA" id="ARBA00022692"/>
    </source>
</evidence>
<reference evidence="11" key="1">
    <citation type="submission" date="2025-08" db="UniProtKB">
        <authorList>
            <consortium name="Ensembl"/>
        </authorList>
    </citation>
    <scope>IDENTIFICATION</scope>
</reference>
<evidence type="ECO:0000256" key="3">
    <source>
        <dbReference type="ARBA" id="ARBA00022737"/>
    </source>
</evidence>
<dbReference type="PANTHER" id="PTHR46730">
    <property type="entry name" value="POLYCYSTIN-1"/>
    <property type="match status" value="1"/>
</dbReference>
<name>A0A3Q1F0G1_9TELE</name>
<dbReference type="SMART" id="SM00308">
    <property type="entry name" value="LH2"/>
    <property type="match status" value="1"/>
</dbReference>
<dbReference type="GO" id="GO:0005261">
    <property type="term" value="F:monoatomic cation channel activity"/>
    <property type="evidence" value="ECO:0007669"/>
    <property type="project" value="TreeGrafter"/>
</dbReference>
<dbReference type="InterPro" id="IPR036392">
    <property type="entry name" value="PLAT/LH2_dom_sf"/>
</dbReference>
<feature type="region of interest" description="Disordered" evidence="7">
    <location>
        <begin position="320"/>
        <end position="339"/>
    </location>
</feature>
<sequence length="368" mass="40747">MCVQSGGPRRNMVVGIVCAVLVLIHLLVGLIAHKLDHLDSLRRSQVPLCGRPGLYHYRVLVKTGRKPGAGTTAHVGISLYGVNKSGSRHLQRDGAFQRGSLDQFHMETDDNLGEVWKIRIWHDNTGLDPSWYVQHVVVWDAQTDHMFFFVLEDWLSVENQKNGTLEKEILASCPEELTHFGRVLTSQLMFGMVEHHLWLSLWERPAHGSFTRGQRVTCSALLLHLYLALGALWYGAISTEGHSGPVSSHLLVNIETVAVGMTVAMLVFPLQCFLCFLFRKAHSQVTVDMSVPPSPVCQSVEMDVYLGQSKLSGPSFLSLPDSSGPVRDSPSSVRSHSHTQTHTVSFPGITFQMLFSLCAVAGEQSVKL</sequence>
<dbReference type="InterPro" id="IPR001024">
    <property type="entry name" value="PLAT/LH2_dom"/>
</dbReference>
<proteinExistence type="predicted"/>
<dbReference type="GO" id="GO:0006816">
    <property type="term" value="P:calcium ion transport"/>
    <property type="evidence" value="ECO:0007669"/>
    <property type="project" value="TreeGrafter"/>
</dbReference>
<accession>A0A3Q1F0G1</accession>
<reference evidence="11" key="2">
    <citation type="submission" date="2025-09" db="UniProtKB">
        <authorList>
            <consortium name="Ensembl"/>
        </authorList>
    </citation>
    <scope>IDENTIFICATION</scope>
</reference>
<dbReference type="InterPro" id="IPR000434">
    <property type="entry name" value="PC1"/>
</dbReference>
<evidence type="ECO:0000256" key="8">
    <source>
        <dbReference type="SAM" id="Phobius"/>
    </source>
</evidence>
<dbReference type="AlphaFoldDB" id="A0A3Q1F0G1"/>
<dbReference type="PRINTS" id="PR00500">
    <property type="entry name" value="POLYCYSTIN1"/>
</dbReference>
<dbReference type="SUPFAM" id="SSF49723">
    <property type="entry name" value="Lipase/lipooxygenase domain (PLAT/LH2 domain)"/>
    <property type="match status" value="1"/>
</dbReference>
<keyword evidence="3" id="KW-0677">Repeat</keyword>
<dbReference type="InterPro" id="IPR014010">
    <property type="entry name" value="REJ_dom"/>
</dbReference>
<dbReference type="PROSITE" id="PS51111">
    <property type="entry name" value="REJ"/>
    <property type="match status" value="1"/>
</dbReference>
<feature type="transmembrane region" description="Helical" evidence="8">
    <location>
        <begin position="12"/>
        <end position="33"/>
    </location>
</feature>
<evidence type="ECO:0000313" key="11">
    <source>
        <dbReference type="Ensembl" id="ENSAPOP00000010233.1"/>
    </source>
</evidence>
<dbReference type="STRING" id="80966.ENSAPOP00000010233"/>
<dbReference type="PROSITE" id="PS50095">
    <property type="entry name" value="PLAT"/>
    <property type="match status" value="1"/>
</dbReference>
<evidence type="ECO:0000259" key="9">
    <source>
        <dbReference type="PROSITE" id="PS50095"/>
    </source>
</evidence>
<feature type="transmembrane region" description="Helical" evidence="8">
    <location>
        <begin position="216"/>
        <end position="237"/>
    </location>
</feature>
<evidence type="ECO:0000256" key="1">
    <source>
        <dbReference type="ARBA" id="ARBA00004370"/>
    </source>
</evidence>
<dbReference type="GeneTree" id="ENSGT00940000167780"/>
<organism evidence="11 12">
    <name type="scientific">Acanthochromis polyacanthus</name>
    <name type="common">spiny chromis</name>
    <dbReference type="NCBI Taxonomy" id="80966"/>
    <lineage>
        <taxon>Eukaryota</taxon>
        <taxon>Metazoa</taxon>
        <taxon>Chordata</taxon>
        <taxon>Craniata</taxon>
        <taxon>Vertebrata</taxon>
        <taxon>Euteleostomi</taxon>
        <taxon>Actinopterygii</taxon>
        <taxon>Neopterygii</taxon>
        <taxon>Teleostei</taxon>
        <taxon>Neoteleostei</taxon>
        <taxon>Acanthomorphata</taxon>
        <taxon>Ovalentaria</taxon>
        <taxon>Pomacentridae</taxon>
        <taxon>Acanthochromis</taxon>
    </lineage>
</organism>
<feature type="transmembrane region" description="Helical" evidence="8">
    <location>
        <begin position="257"/>
        <end position="278"/>
    </location>
</feature>
<keyword evidence="12" id="KW-1185">Reference proteome</keyword>
<feature type="domain" description="PLAT" evidence="9">
    <location>
        <begin position="55"/>
        <end position="169"/>
    </location>
</feature>
<keyword evidence="2 8" id="KW-0812">Transmembrane</keyword>
<feature type="compositionally biased region" description="Polar residues" evidence="7">
    <location>
        <begin position="329"/>
        <end position="339"/>
    </location>
</feature>
<protein>
    <recommendedName>
        <fullName evidence="13">PLAT domain-containing protein</fullName>
    </recommendedName>
</protein>
<dbReference type="GO" id="GO:0005886">
    <property type="term" value="C:plasma membrane"/>
    <property type="evidence" value="ECO:0007669"/>
    <property type="project" value="TreeGrafter"/>
</dbReference>
<evidence type="ECO:0000256" key="5">
    <source>
        <dbReference type="ARBA" id="ARBA00023136"/>
    </source>
</evidence>
<dbReference type="Ensembl" id="ENSAPOT00000000192.1">
    <property type="protein sequence ID" value="ENSAPOP00000010233.1"/>
    <property type="gene ID" value="ENSAPOG00000012637.1"/>
</dbReference>
<dbReference type="Gene3D" id="2.60.60.20">
    <property type="entry name" value="PLAT/LH2 domain"/>
    <property type="match status" value="1"/>
</dbReference>